<evidence type="ECO:0000313" key="5">
    <source>
        <dbReference type="Proteomes" id="UP000244140"/>
    </source>
</evidence>
<evidence type="ECO:0000313" key="8">
    <source>
        <dbReference type="Proteomes" id="UP001222182"/>
    </source>
</evidence>
<evidence type="ECO:0000313" key="4">
    <source>
        <dbReference type="EMBL" id="WER41652.1"/>
    </source>
</evidence>
<dbReference type="EMBL" id="CP060804">
    <property type="protein sequence ID" value="QNP36697.1"/>
    <property type="molecule type" value="Genomic_DNA"/>
</dbReference>
<reference evidence="4 8" key="4">
    <citation type="submission" date="2023-03" db="EMBL/GenBank/DDBJ databases">
        <title>Complete genome sequence of an Enterococcus faecalis urinary isolate.</title>
        <authorList>
            <person name="Brauer A.L."/>
            <person name="Armbruster C.E."/>
        </authorList>
    </citation>
    <scope>NUCLEOTIDE SEQUENCE [LARGE SCALE GENOMIC DNA]</scope>
    <source>
        <strain evidence="4 8">3143</strain>
    </source>
</reference>
<dbReference type="Proteomes" id="UP001222182">
    <property type="component" value="Chromosome"/>
</dbReference>
<dbReference type="EMBL" id="UGIX01000001">
    <property type="protein sequence ID" value="STP65848.1"/>
    <property type="molecule type" value="Genomic_DNA"/>
</dbReference>
<evidence type="ECO:0000313" key="7">
    <source>
        <dbReference type="Proteomes" id="UP000516122"/>
    </source>
</evidence>
<dbReference type="EMBL" id="PZZH01000001">
    <property type="protein sequence ID" value="PTN78094.1"/>
    <property type="molecule type" value="Genomic_DNA"/>
</dbReference>
<evidence type="ECO:0000313" key="2">
    <source>
        <dbReference type="EMBL" id="QNP36697.1"/>
    </source>
</evidence>
<reference evidence="3 6" key="2">
    <citation type="submission" date="2018-06" db="EMBL/GenBank/DDBJ databases">
        <authorList>
            <consortium name="Pathogen Informatics"/>
            <person name="Doyle S."/>
        </authorList>
    </citation>
    <scope>NUCLEOTIDE SEQUENCE [LARGE SCALE GENOMIC DNA]</scope>
    <source>
        <strain evidence="3 6">NCTC13379</strain>
    </source>
</reference>
<dbReference type="Pfam" id="PF20505">
    <property type="entry name" value="DUF6731"/>
    <property type="match status" value="1"/>
</dbReference>
<dbReference type="InterPro" id="IPR046618">
    <property type="entry name" value="DUF6731"/>
</dbReference>
<dbReference type="Proteomes" id="UP000516122">
    <property type="component" value="Chromosome"/>
</dbReference>
<reference evidence="1 5" key="1">
    <citation type="submission" date="2018-04" db="EMBL/GenBank/DDBJ databases">
        <authorList>
            <person name="Van Tyne D."/>
        </authorList>
    </citation>
    <scope>NUCLEOTIDE SEQUENCE [LARGE SCALE GENOMIC DNA]</scope>
    <source>
        <strain evidence="1 5">B2535</strain>
    </source>
</reference>
<dbReference type="AlphaFoldDB" id="A0A7H0FKY1"/>
<evidence type="ECO:0000313" key="3">
    <source>
        <dbReference type="EMBL" id="STP65848.1"/>
    </source>
</evidence>
<dbReference type="EMBL" id="CP119528">
    <property type="protein sequence ID" value="WER41652.1"/>
    <property type="molecule type" value="Genomic_DNA"/>
</dbReference>
<reference evidence="2 7" key="3">
    <citation type="submission" date="2020-08" db="EMBL/GenBank/DDBJ databases">
        <title>Enterococcus faecalis SF28073 genome assembly.</title>
        <authorList>
            <person name="Duerkop B.A."/>
            <person name="Johnson C.N."/>
        </authorList>
    </citation>
    <scope>NUCLEOTIDE SEQUENCE [LARGE SCALE GENOMIC DNA]</scope>
    <source>
        <strain evidence="2 7">SF28073</strain>
    </source>
</reference>
<organism evidence="2 7">
    <name type="scientific">Enterococcus faecalis</name>
    <name type="common">Streptococcus faecalis</name>
    <dbReference type="NCBI Taxonomy" id="1351"/>
    <lineage>
        <taxon>Bacteria</taxon>
        <taxon>Bacillati</taxon>
        <taxon>Bacillota</taxon>
        <taxon>Bacilli</taxon>
        <taxon>Lactobacillales</taxon>
        <taxon>Enterococcaceae</taxon>
        <taxon>Enterococcus</taxon>
    </lineage>
</organism>
<proteinExistence type="predicted"/>
<evidence type="ECO:0008006" key="9">
    <source>
        <dbReference type="Google" id="ProtNLM"/>
    </source>
</evidence>
<gene>
    <name evidence="1" type="ORF">DAI13_10155</name>
    <name evidence="2" type="ORF">H9Q64_09425</name>
    <name evidence="3" type="ORF">NCTC13379_01823</name>
    <name evidence="4" type="ORF">P0083_09945</name>
</gene>
<sequence>MVNKKRQVRFEFFQVNGKAQEGEKIVKGLFDLYPLADRINSISNYTDRDVILFGEKVRMDRFFEVSSSPELYAMHFTRLRNDKPAYVELNNEVLKEIPLNPGEYIAEDISCLYDRELSVLMVQRNIHSLSPSGIEDYFTEMSDDLVEIELLPVVNKEIISKALANEKFRKLELRAGSMNTTSDRSGLRKVLGPFMELFEKFEGTNFVIEISSGRSKKDLSEDQMKEVITAIEQDKSLFSSAIVSAKKSKEVPVEKYDLINGKLYVYRSFDLPDGAFLKSDSVIDNIKNYYFHPNEGGYRKQIIDAVK</sequence>
<dbReference type="Proteomes" id="UP000244140">
    <property type="component" value="Unassembled WGS sequence"/>
</dbReference>
<name>A0A7H0FKY1_ENTFL</name>
<evidence type="ECO:0000313" key="6">
    <source>
        <dbReference type="Proteomes" id="UP000254396"/>
    </source>
</evidence>
<accession>A0A7H0FKY1</accession>
<dbReference type="Proteomes" id="UP000254396">
    <property type="component" value="Unassembled WGS sequence"/>
</dbReference>
<dbReference type="RefSeq" id="WP_002383810.1">
    <property type="nucleotide sequence ID" value="NZ_AP031218.1"/>
</dbReference>
<evidence type="ECO:0000313" key="1">
    <source>
        <dbReference type="EMBL" id="PTN78094.1"/>
    </source>
</evidence>
<protein>
    <recommendedName>
        <fullName evidence="9">DUF4747 family protein</fullName>
    </recommendedName>
</protein>